<gene>
    <name evidence="10" type="ORF">GCM10010466_15330</name>
</gene>
<dbReference type="PANTHER" id="PTHR30487">
    <property type="entry name" value="TYPE 4 PREPILIN-LIKE PROTEINS LEADER PEPTIDE-PROCESSING ENZYME"/>
    <property type="match status" value="1"/>
</dbReference>
<evidence type="ECO:0000256" key="1">
    <source>
        <dbReference type="ARBA" id="ARBA00004651"/>
    </source>
</evidence>
<feature type="transmembrane region" description="Helical" evidence="7">
    <location>
        <begin position="156"/>
        <end position="174"/>
    </location>
</feature>
<dbReference type="InterPro" id="IPR010627">
    <property type="entry name" value="Prepilin_pept_A24_N"/>
</dbReference>
<feature type="domain" description="Prepilin type IV endopeptidase peptidase" evidence="8">
    <location>
        <begin position="105"/>
        <end position="214"/>
    </location>
</feature>
<evidence type="ECO:0000256" key="5">
    <source>
        <dbReference type="ARBA" id="ARBA00022989"/>
    </source>
</evidence>
<keyword evidence="5 7" id="KW-1133">Transmembrane helix</keyword>
<keyword evidence="4 7" id="KW-0812">Transmembrane</keyword>
<feature type="transmembrane region" description="Helical" evidence="7">
    <location>
        <begin position="232"/>
        <end position="254"/>
    </location>
</feature>
<evidence type="ECO:0000259" key="8">
    <source>
        <dbReference type="Pfam" id="PF01478"/>
    </source>
</evidence>
<comment type="caution">
    <text evidence="10">The sequence shown here is derived from an EMBL/GenBank/DDBJ whole genome shotgun (WGS) entry which is preliminary data.</text>
</comment>
<sequence length="262" mass="26803">MDTLVTALAGVLGLLVGSFLNVVVHRVPRAESLLRPGSHCPRCQAPVRPWQNVPVLSWLALRGRCAACAAPISLRYPLVELATALLFAAVAARIGTAPDLPAYLYLAAVAVALSLIDFEVKRLPDVIVLPSYLVAAALLAPAAAAGAGWAPALRALAAMAVLFAFYFALAWFHPGGMGFGDVKLAGLLGLYLGWLGWGAVVVGTFAAFLLGGLAGAVLLATGRAGRKTAVPFGPAMLAGALLALFAAGPITAWYGGLLAPSA</sequence>
<dbReference type="EMBL" id="BAAAUT010000009">
    <property type="protein sequence ID" value="GAA3125388.1"/>
    <property type="molecule type" value="Genomic_DNA"/>
</dbReference>
<evidence type="ECO:0000256" key="4">
    <source>
        <dbReference type="ARBA" id="ARBA00022692"/>
    </source>
</evidence>
<feature type="domain" description="Prepilin peptidase A24 N-terminal" evidence="9">
    <location>
        <begin position="11"/>
        <end position="93"/>
    </location>
</feature>
<keyword evidence="3" id="KW-1003">Cell membrane</keyword>
<protein>
    <submittedName>
        <fullName evidence="10">A24 family peptidase</fullName>
    </submittedName>
</protein>
<organism evidence="10 11">
    <name type="scientific">Planomonospora alba</name>
    <dbReference type="NCBI Taxonomy" id="161354"/>
    <lineage>
        <taxon>Bacteria</taxon>
        <taxon>Bacillati</taxon>
        <taxon>Actinomycetota</taxon>
        <taxon>Actinomycetes</taxon>
        <taxon>Streptosporangiales</taxon>
        <taxon>Streptosporangiaceae</taxon>
        <taxon>Planomonospora</taxon>
    </lineage>
</organism>
<dbReference type="PANTHER" id="PTHR30487:SF0">
    <property type="entry name" value="PREPILIN LEADER PEPTIDASE_N-METHYLTRANSFERASE-RELATED"/>
    <property type="match status" value="1"/>
</dbReference>
<dbReference type="InterPro" id="IPR050882">
    <property type="entry name" value="Prepilin_peptidase/N-MTase"/>
</dbReference>
<accession>A0ABP6MTB1</accession>
<name>A0ABP6MTB1_9ACTN</name>
<evidence type="ECO:0000313" key="11">
    <source>
        <dbReference type="Proteomes" id="UP001500320"/>
    </source>
</evidence>
<dbReference type="InterPro" id="IPR000045">
    <property type="entry name" value="Prepilin_IV_endopep_pep"/>
</dbReference>
<feature type="transmembrane region" description="Helical" evidence="7">
    <location>
        <begin position="194"/>
        <end position="220"/>
    </location>
</feature>
<keyword evidence="6 7" id="KW-0472">Membrane</keyword>
<evidence type="ECO:0000313" key="10">
    <source>
        <dbReference type="EMBL" id="GAA3125388.1"/>
    </source>
</evidence>
<comment type="similarity">
    <text evidence="2">Belongs to the peptidase A24 family.</text>
</comment>
<keyword evidence="11" id="KW-1185">Reference proteome</keyword>
<proteinExistence type="inferred from homology"/>
<feature type="transmembrane region" description="Helical" evidence="7">
    <location>
        <begin position="102"/>
        <end position="120"/>
    </location>
</feature>
<comment type="subcellular location">
    <subcellularLocation>
        <location evidence="1">Cell membrane</location>
        <topology evidence="1">Multi-pass membrane protein</topology>
    </subcellularLocation>
</comment>
<evidence type="ECO:0000256" key="6">
    <source>
        <dbReference type="ARBA" id="ARBA00023136"/>
    </source>
</evidence>
<dbReference type="RefSeq" id="WP_344857249.1">
    <property type="nucleotide sequence ID" value="NZ_BAAAUT010000009.1"/>
</dbReference>
<dbReference type="Pfam" id="PF01478">
    <property type="entry name" value="Peptidase_A24"/>
    <property type="match status" value="1"/>
</dbReference>
<feature type="transmembrane region" description="Helical" evidence="7">
    <location>
        <begin position="126"/>
        <end position="149"/>
    </location>
</feature>
<reference evidence="11" key="1">
    <citation type="journal article" date="2019" name="Int. J. Syst. Evol. Microbiol.">
        <title>The Global Catalogue of Microorganisms (GCM) 10K type strain sequencing project: providing services to taxonomists for standard genome sequencing and annotation.</title>
        <authorList>
            <consortium name="The Broad Institute Genomics Platform"/>
            <consortium name="The Broad Institute Genome Sequencing Center for Infectious Disease"/>
            <person name="Wu L."/>
            <person name="Ma J."/>
        </authorList>
    </citation>
    <scope>NUCLEOTIDE SEQUENCE [LARGE SCALE GENOMIC DNA]</scope>
    <source>
        <strain evidence="11">JCM 9373</strain>
    </source>
</reference>
<dbReference type="Gene3D" id="1.20.120.1220">
    <property type="match status" value="1"/>
</dbReference>
<evidence type="ECO:0000256" key="7">
    <source>
        <dbReference type="SAM" id="Phobius"/>
    </source>
</evidence>
<evidence type="ECO:0000256" key="3">
    <source>
        <dbReference type="ARBA" id="ARBA00022475"/>
    </source>
</evidence>
<dbReference type="Pfam" id="PF06750">
    <property type="entry name" value="A24_N_bact"/>
    <property type="match status" value="1"/>
</dbReference>
<evidence type="ECO:0000256" key="2">
    <source>
        <dbReference type="ARBA" id="ARBA00005801"/>
    </source>
</evidence>
<dbReference type="Proteomes" id="UP001500320">
    <property type="component" value="Unassembled WGS sequence"/>
</dbReference>
<evidence type="ECO:0000259" key="9">
    <source>
        <dbReference type="Pfam" id="PF06750"/>
    </source>
</evidence>